<evidence type="ECO:0000313" key="2">
    <source>
        <dbReference type="EMBL" id="PRY69955.1"/>
    </source>
</evidence>
<name>A0A2T0VIQ3_9MICO</name>
<dbReference type="Proteomes" id="UP000237983">
    <property type="component" value="Unassembled WGS sequence"/>
</dbReference>
<gene>
    <name evidence="2" type="ORF">B0I08_10177</name>
</gene>
<evidence type="ECO:0000256" key="1">
    <source>
        <dbReference type="SAM" id="Phobius"/>
    </source>
</evidence>
<comment type="caution">
    <text evidence="2">The sequence shown here is derived from an EMBL/GenBank/DDBJ whole genome shotgun (WGS) entry which is preliminary data.</text>
</comment>
<protein>
    <submittedName>
        <fullName evidence="2">Uncharacterized protein</fullName>
    </submittedName>
</protein>
<dbReference type="EMBL" id="PVTL01000001">
    <property type="protein sequence ID" value="PRY69955.1"/>
    <property type="molecule type" value="Genomic_DNA"/>
</dbReference>
<keyword evidence="1" id="KW-1133">Transmembrane helix</keyword>
<keyword evidence="3" id="KW-1185">Reference proteome</keyword>
<sequence>MCMTSNLDKTDASTGDRTIARAYHREFWPGMIGYAVVLTAVLLWGDLDGESPWRFVWAILPVVPLLWVVVAILRHIRRIDDYQRFLLLQGLAVGFCVAMLAAVTVAFLEIAGLGLTGDGWIIYGAGMLGWLVTSTVSRAR</sequence>
<reference evidence="2 3" key="1">
    <citation type="submission" date="2018-03" db="EMBL/GenBank/DDBJ databases">
        <title>Genomic Encyclopedia of Type Strains, Phase III (KMG-III): the genomes of soil and plant-associated and newly described type strains.</title>
        <authorList>
            <person name="Whitman W."/>
        </authorList>
    </citation>
    <scope>NUCLEOTIDE SEQUENCE [LARGE SCALE GENOMIC DNA]</scope>
    <source>
        <strain evidence="2 3">CGMCC 1.12484</strain>
    </source>
</reference>
<organism evidence="2 3">
    <name type="scientific">Glaciihabitans tibetensis</name>
    <dbReference type="NCBI Taxonomy" id="1266600"/>
    <lineage>
        <taxon>Bacteria</taxon>
        <taxon>Bacillati</taxon>
        <taxon>Actinomycetota</taxon>
        <taxon>Actinomycetes</taxon>
        <taxon>Micrococcales</taxon>
        <taxon>Microbacteriaceae</taxon>
        <taxon>Glaciihabitans</taxon>
    </lineage>
</organism>
<accession>A0A2T0VIQ3</accession>
<feature type="transmembrane region" description="Helical" evidence="1">
    <location>
        <begin position="120"/>
        <end position="139"/>
    </location>
</feature>
<feature type="transmembrane region" description="Helical" evidence="1">
    <location>
        <begin position="27"/>
        <end position="47"/>
    </location>
</feature>
<dbReference type="AlphaFoldDB" id="A0A2T0VIQ3"/>
<keyword evidence="1" id="KW-0812">Transmembrane</keyword>
<evidence type="ECO:0000313" key="3">
    <source>
        <dbReference type="Proteomes" id="UP000237983"/>
    </source>
</evidence>
<proteinExistence type="predicted"/>
<feature type="transmembrane region" description="Helical" evidence="1">
    <location>
        <begin position="85"/>
        <end position="108"/>
    </location>
</feature>
<feature type="transmembrane region" description="Helical" evidence="1">
    <location>
        <begin position="53"/>
        <end position="73"/>
    </location>
</feature>
<keyword evidence="1" id="KW-0472">Membrane</keyword>